<keyword evidence="2" id="KW-1185">Reference proteome</keyword>
<gene>
    <name evidence="1" type="ORF">CROQUDRAFT_99822</name>
</gene>
<reference evidence="1" key="1">
    <citation type="submission" date="2013-11" db="EMBL/GenBank/DDBJ databases">
        <title>Genome sequence of the fusiform rust pathogen reveals effectors for host alternation and coevolution with pine.</title>
        <authorList>
            <consortium name="DOE Joint Genome Institute"/>
            <person name="Smith K."/>
            <person name="Pendleton A."/>
            <person name="Kubisiak T."/>
            <person name="Anderson C."/>
            <person name="Salamov A."/>
            <person name="Aerts A."/>
            <person name="Riley R."/>
            <person name="Clum A."/>
            <person name="Lindquist E."/>
            <person name="Ence D."/>
            <person name="Campbell M."/>
            <person name="Kronenberg Z."/>
            <person name="Feau N."/>
            <person name="Dhillon B."/>
            <person name="Hamelin R."/>
            <person name="Burleigh J."/>
            <person name="Smith J."/>
            <person name="Yandell M."/>
            <person name="Nelson C."/>
            <person name="Grigoriev I."/>
            <person name="Davis J."/>
        </authorList>
    </citation>
    <scope>NUCLEOTIDE SEQUENCE</scope>
    <source>
        <strain evidence="1">G11</strain>
    </source>
</reference>
<comment type="caution">
    <text evidence="1">The sequence shown here is derived from an EMBL/GenBank/DDBJ whole genome shotgun (WGS) entry which is preliminary data.</text>
</comment>
<dbReference type="AlphaFoldDB" id="A0A9P6N7W0"/>
<organism evidence="1 2">
    <name type="scientific">Cronartium quercuum f. sp. fusiforme G11</name>
    <dbReference type="NCBI Taxonomy" id="708437"/>
    <lineage>
        <taxon>Eukaryota</taxon>
        <taxon>Fungi</taxon>
        <taxon>Dikarya</taxon>
        <taxon>Basidiomycota</taxon>
        <taxon>Pucciniomycotina</taxon>
        <taxon>Pucciniomycetes</taxon>
        <taxon>Pucciniales</taxon>
        <taxon>Coleosporiaceae</taxon>
        <taxon>Cronartium</taxon>
    </lineage>
</organism>
<evidence type="ECO:0000313" key="2">
    <source>
        <dbReference type="Proteomes" id="UP000886653"/>
    </source>
</evidence>
<dbReference type="EMBL" id="MU167429">
    <property type="protein sequence ID" value="KAG0140637.1"/>
    <property type="molecule type" value="Genomic_DNA"/>
</dbReference>
<protein>
    <submittedName>
        <fullName evidence="1">Uncharacterized protein</fullName>
    </submittedName>
</protein>
<evidence type="ECO:0000313" key="1">
    <source>
        <dbReference type="EMBL" id="KAG0140637.1"/>
    </source>
</evidence>
<sequence>MLSGPASRVFGTQPGQPRQLFHRKALRAVVTERCEYCNQDVIGARGYRLDAIGSRVEEGKQVVVV</sequence>
<dbReference type="Proteomes" id="UP000886653">
    <property type="component" value="Unassembled WGS sequence"/>
</dbReference>
<name>A0A9P6N7W0_9BASI</name>
<accession>A0A9P6N7W0</accession>
<proteinExistence type="predicted"/>